<gene>
    <name evidence="1" type="ORF">A3A48_01815</name>
</gene>
<name>A0A1F5GU57_9BACT</name>
<dbReference type="STRING" id="1797724.A3A48_01815"/>
<dbReference type="Proteomes" id="UP000178336">
    <property type="component" value="Unassembled WGS sequence"/>
</dbReference>
<protein>
    <submittedName>
        <fullName evidence="1">Uncharacterized protein</fullName>
    </submittedName>
</protein>
<dbReference type="EMBL" id="MFBN01000020">
    <property type="protein sequence ID" value="OGD95317.1"/>
    <property type="molecule type" value="Genomic_DNA"/>
</dbReference>
<comment type="caution">
    <text evidence="1">The sequence shown here is derived from an EMBL/GenBank/DDBJ whole genome shotgun (WGS) entry which is preliminary data.</text>
</comment>
<dbReference type="AlphaFoldDB" id="A0A1F5GU57"/>
<sequence length="180" mass="20867">MSEKLRNQAKFPFTEVILATSLKSGKTKLETRERRYPQSSGEFEEQNTVSSWWQEEARLAYLTALKAWGISRSNYVEEEAGGYAEFLFSNELDVERTQANFRKKIINAKKAKITPLEIVRKVKNEIQILKNRHVPEGGIAQMYNRVLVDLLQEVYPKLGKRQKAELSAFLQYQKVLPDII</sequence>
<accession>A0A1F5GU57</accession>
<evidence type="ECO:0000313" key="1">
    <source>
        <dbReference type="EMBL" id="OGD95317.1"/>
    </source>
</evidence>
<organism evidence="1 2">
    <name type="scientific">Candidatus Curtissbacteria bacterium RIFCSPLOWO2_01_FULL_37_9</name>
    <dbReference type="NCBI Taxonomy" id="1797724"/>
    <lineage>
        <taxon>Bacteria</taxon>
        <taxon>Candidatus Curtissiibacteriota</taxon>
    </lineage>
</organism>
<evidence type="ECO:0000313" key="2">
    <source>
        <dbReference type="Proteomes" id="UP000178336"/>
    </source>
</evidence>
<proteinExistence type="predicted"/>
<reference evidence="1 2" key="1">
    <citation type="journal article" date="2016" name="Nat. Commun.">
        <title>Thousands of microbial genomes shed light on interconnected biogeochemical processes in an aquifer system.</title>
        <authorList>
            <person name="Anantharaman K."/>
            <person name="Brown C.T."/>
            <person name="Hug L.A."/>
            <person name="Sharon I."/>
            <person name="Castelle C.J."/>
            <person name="Probst A.J."/>
            <person name="Thomas B.C."/>
            <person name="Singh A."/>
            <person name="Wilkins M.J."/>
            <person name="Karaoz U."/>
            <person name="Brodie E.L."/>
            <person name="Williams K.H."/>
            <person name="Hubbard S.S."/>
            <person name="Banfield J.F."/>
        </authorList>
    </citation>
    <scope>NUCLEOTIDE SEQUENCE [LARGE SCALE GENOMIC DNA]</scope>
</reference>